<feature type="domain" description="PDZ" evidence="7">
    <location>
        <begin position="64"/>
        <end position="137"/>
    </location>
</feature>
<dbReference type="InterPro" id="IPR051156">
    <property type="entry name" value="Mito/Outer_Membr_Metalloprot"/>
</dbReference>
<keyword evidence="5 6" id="KW-0482">Metalloprotease</keyword>
<dbReference type="RefSeq" id="WP_380888274.1">
    <property type="nucleotide sequence ID" value="NZ_JBHUDY010000001.1"/>
</dbReference>
<dbReference type="Gene3D" id="2.30.42.10">
    <property type="match status" value="1"/>
</dbReference>
<dbReference type="InterPro" id="IPR001478">
    <property type="entry name" value="PDZ"/>
</dbReference>
<sequence>MLFALLLAAAAPDTASFQALADADARLVAIGRRLAKGGAGLCGGQVSNPGWTIEDVEQFGPALRGPVRASLGLGDLPTIVSVEPGSAAARAGVRKGDQIVSMNDVAVGAASAKASRSRQDRLEAARAPLRVEVRRGGQPIAVQVAPEPGCASDFLIGRGQGLRAASSNGARVTVSAQIIDFSAGDDELALVLAHELAHNILGHNKGYGPQRIAGADRSGARGADREREADRWALYLMARAGYDISKAPNFWRRWGPKTGFGILNDGTHPDWRDRAARAEAEVAVIRAQQAAGQVPIP</sequence>
<comment type="similarity">
    <text evidence="6">Belongs to the peptidase M48 family.</text>
</comment>
<dbReference type="CDD" id="cd07342">
    <property type="entry name" value="M48C_Oma1_like"/>
    <property type="match status" value="1"/>
</dbReference>
<evidence type="ECO:0000313" key="8">
    <source>
        <dbReference type="EMBL" id="MFD1611690.1"/>
    </source>
</evidence>
<comment type="cofactor">
    <cofactor evidence="6">
        <name>Zn(2+)</name>
        <dbReference type="ChEBI" id="CHEBI:29105"/>
    </cofactor>
    <text evidence="6">Binds 1 zinc ion per subunit.</text>
</comment>
<keyword evidence="3 6" id="KW-0378">Hydrolase</keyword>
<dbReference type="GO" id="GO:0008237">
    <property type="term" value="F:metallopeptidase activity"/>
    <property type="evidence" value="ECO:0007669"/>
    <property type="project" value="UniProtKB-KW"/>
</dbReference>
<dbReference type="Pfam" id="PF17820">
    <property type="entry name" value="PDZ_6"/>
    <property type="match status" value="1"/>
</dbReference>
<evidence type="ECO:0000259" key="7">
    <source>
        <dbReference type="PROSITE" id="PS50106"/>
    </source>
</evidence>
<name>A0ABW4I3I4_9SPHN</name>
<proteinExistence type="inferred from homology"/>
<organism evidence="8 9">
    <name type="scientific">Sphingomonas tabacisoli</name>
    <dbReference type="NCBI Taxonomy" id="2249466"/>
    <lineage>
        <taxon>Bacteria</taxon>
        <taxon>Pseudomonadati</taxon>
        <taxon>Pseudomonadota</taxon>
        <taxon>Alphaproteobacteria</taxon>
        <taxon>Sphingomonadales</taxon>
        <taxon>Sphingomonadaceae</taxon>
        <taxon>Sphingomonas</taxon>
    </lineage>
</organism>
<comment type="caution">
    <text evidence="8">The sequence shown here is derived from an EMBL/GenBank/DDBJ whole genome shotgun (WGS) entry which is preliminary data.</text>
</comment>
<reference evidence="9" key="1">
    <citation type="journal article" date="2019" name="Int. J. Syst. Evol. Microbiol.">
        <title>The Global Catalogue of Microorganisms (GCM) 10K type strain sequencing project: providing services to taxonomists for standard genome sequencing and annotation.</title>
        <authorList>
            <consortium name="The Broad Institute Genomics Platform"/>
            <consortium name="The Broad Institute Genome Sequencing Center for Infectious Disease"/>
            <person name="Wu L."/>
            <person name="Ma J."/>
        </authorList>
    </citation>
    <scope>NUCLEOTIDE SEQUENCE [LARGE SCALE GENOMIC DNA]</scope>
    <source>
        <strain evidence="9">CGMCC 1.16275</strain>
    </source>
</reference>
<evidence type="ECO:0000256" key="3">
    <source>
        <dbReference type="ARBA" id="ARBA00022801"/>
    </source>
</evidence>
<dbReference type="InterPro" id="IPR041489">
    <property type="entry name" value="PDZ_6"/>
</dbReference>
<dbReference type="PANTHER" id="PTHR22726">
    <property type="entry name" value="METALLOENDOPEPTIDASE OMA1"/>
    <property type="match status" value="1"/>
</dbReference>
<evidence type="ECO:0000256" key="4">
    <source>
        <dbReference type="ARBA" id="ARBA00022833"/>
    </source>
</evidence>
<keyword evidence="9" id="KW-1185">Reference proteome</keyword>
<dbReference type="Pfam" id="PF01435">
    <property type="entry name" value="Peptidase_M48"/>
    <property type="match status" value="1"/>
</dbReference>
<dbReference type="EC" id="3.4.24.-" evidence="8"/>
<gene>
    <name evidence="8" type="ORF">ACFSCW_07750</name>
</gene>
<dbReference type="PROSITE" id="PS50106">
    <property type="entry name" value="PDZ"/>
    <property type="match status" value="1"/>
</dbReference>
<dbReference type="SMART" id="SM00228">
    <property type="entry name" value="PDZ"/>
    <property type="match status" value="1"/>
</dbReference>
<dbReference type="EMBL" id="JBHUDY010000001">
    <property type="protein sequence ID" value="MFD1611690.1"/>
    <property type="molecule type" value="Genomic_DNA"/>
</dbReference>
<keyword evidence="1 6" id="KW-0645">Protease</keyword>
<keyword evidence="4 6" id="KW-0862">Zinc</keyword>
<dbReference type="InterPro" id="IPR036034">
    <property type="entry name" value="PDZ_sf"/>
</dbReference>
<dbReference type="Proteomes" id="UP001597115">
    <property type="component" value="Unassembled WGS sequence"/>
</dbReference>
<dbReference type="InterPro" id="IPR001915">
    <property type="entry name" value="Peptidase_M48"/>
</dbReference>
<evidence type="ECO:0000256" key="2">
    <source>
        <dbReference type="ARBA" id="ARBA00022723"/>
    </source>
</evidence>
<accession>A0ABW4I3I4</accession>
<evidence type="ECO:0000256" key="6">
    <source>
        <dbReference type="RuleBase" id="RU003983"/>
    </source>
</evidence>
<keyword evidence="2" id="KW-0479">Metal-binding</keyword>
<evidence type="ECO:0000256" key="5">
    <source>
        <dbReference type="ARBA" id="ARBA00023049"/>
    </source>
</evidence>
<dbReference type="SUPFAM" id="SSF50156">
    <property type="entry name" value="PDZ domain-like"/>
    <property type="match status" value="1"/>
</dbReference>
<dbReference type="PANTHER" id="PTHR22726:SF1">
    <property type="entry name" value="METALLOENDOPEPTIDASE OMA1, MITOCHONDRIAL"/>
    <property type="match status" value="1"/>
</dbReference>
<evidence type="ECO:0000256" key="1">
    <source>
        <dbReference type="ARBA" id="ARBA00022670"/>
    </source>
</evidence>
<protein>
    <submittedName>
        <fullName evidence="8">M48 family metalloprotease</fullName>
        <ecNumber evidence="8">3.4.24.-</ecNumber>
    </submittedName>
</protein>
<evidence type="ECO:0000313" key="9">
    <source>
        <dbReference type="Proteomes" id="UP001597115"/>
    </source>
</evidence>